<proteinExistence type="predicted"/>
<dbReference type="AlphaFoldDB" id="A0A974CXE9"/>
<reference evidence="3" key="1">
    <citation type="journal article" date="2016" name="Nature">
        <title>Genome evolution in the allotetraploid frog Xenopus laevis.</title>
        <authorList>
            <person name="Session A.M."/>
            <person name="Uno Y."/>
            <person name="Kwon T."/>
            <person name="Chapman J.A."/>
            <person name="Toyoda A."/>
            <person name="Takahashi S."/>
            <person name="Fukui A."/>
            <person name="Hikosaka A."/>
            <person name="Suzuki A."/>
            <person name="Kondo M."/>
            <person name="van Heeringen S.J."/>
            <person name="Quigley I."/>
            <person name="Heinz S."/>
            <person name="Ogino H."/>
            <person name="Ochi H."/>
            <person name="Hellsten U."/>
            <person name="Lyons J.B."/>
            <person name="Simakov O."/>
            <person name="Putnam N."/>
            <person name="Stites J."/>
            <person name="Kuroki Y."/>
            <person name="Tanaka T."/>
            <person name="Michiue T."/>
            <person name="Watanabe M."/>
            <person name="Bogdanovic O."/>
            <person name="Lister R."/>
            <person name="Georgiou G."/>
            <person name="Paranjpe S.S."/>
            <person name="van Kruijsbergen I."/>
            <person name="Shu S."/>
            <person name="Carlson J."/>
            <person name="Kinoshita T."/>
            <person name="Ohta Y."/>
            <person name="Mawaribuchi S."/>
            <person name="Jenkins J."/>
            <person name="Grimwood J."/>
            <person name="Schmutz J."/>
            <person name="Mitros T."/>
            <person name="Mozaffari S.V."/>
            <person name="Suzuki Y."/>
            <person name="Haramoto Y."/>
            <person name="Yamamoto T.S."/>
            <person name="Takagi C."/>
            <person name="Heald R."/>
            <person name="Miller K."/>
            <person name="Haudenschild C."/>
            <person name="Kitzman J."/>
            <person name="Nakayama T."/>
            <person name="Izutsu Y."/>
            <person name="Robert J."/>
            <person name="Fortriede J."/>
            <person name="Burns K."/>
            <person name="Lotay V."/>
            <person name="Karimi K."/>
            <person name="Yasuoka Y."/>
            <person name="Dichmann D.S."/>
            <person name="Flajnik M.F."/>
            <person name="Houston D.W."/>
            <person name="Shendure J."/>
            <person name="DuPasquier L."/>
            <person name="Vize P.D."/>
            <person name="Zorn A.M."/>
            <person name="Ito M."/>
            <person name="Marcotte E.M."/>
            <person name="Wallingford J.B."/>
            <person name="Ito Y."/>
            <person name="Asashima M."/>
            <person name="Ueno N."/>
            <person name="Matsuda Y."/>
            <person name="Veenstra G.J."/>
            <person name="Fujiyama A."/>
            <person name="Harland R.M."/>
            <person name="Taira M."/>
            <person name="Rokhsar D.S."/>
        </authorList>
    </citation>
    <scope>NUCLEOTIDE SEQUENCE [LARGE SCALE GENOMIC DNA]</scope>
    <source>
        <strain evidence="3">J</strain>
    </source>
</reference>
<gene>
    <name evidence="2" type="ORF">XELAEV_18028432mg</name>
</gene>
<accession>A0A974CXE9</accession>
<sequence>MIKQMCQKSDRVHTAPPAEKSPIKTDSYTYRLSHLGIPLRPAHYSVFTGGSDCFHFRVLRFKPRLTIGLKKNRTPYFRY</sequence>
<feature type="region of interest" description="Disordered" evidence="1">
    <location>
        <begin position="1"/>
        <end position="22"/>
    </location>
</feature>
<name>A0A974CXE9_XENLA</name>
<evidence type="ECO:0000313" key="2">
    <source>
        <dbReference type="EMBL" id="OCT81608.1"/>
    </source>
</evidence>
<evidence type="ECO:0000313" key="3">
    <source>
        <dbReference type="Proteomes" id="UP000694892"/>
    </source>
</evidence>
<protein>
    <submittedName>
        <fullName evidence="2">Uncharacterized protein</fullName>
    </submittedName>
</protein>
<dbReference type="Proteomes" id="UP000694892">
    <property type="component" value="Chromosome 5L"/>
</dbReference>
<dbReference type="EMBL" id="CM004474">
    <property type="protein sequence ID" value="OCT81608.1"/>
    <property type="molecule type" value="Genomic_DNA"/>
</dbReference>
<organism evidence="2 3">
    <name type="scientific">Xenopus laevis</name>
    <name type="common">African clawed frog</name>
    <dbReference type="NCBI Taxonomy" id="8355"/>
    <lineage>
        <taxon>Eukaryota</taxon>
        <taxon>Metazoa</taxon>
        <taxon>Chordata</taxon>
        <taxon>Craniata</taxon>
        <taxon>Vertebrata</taxon>
        <taxon>Euteleostomi</taxon>
        <taxon>Amphibia</taxon>
        <taxon>Batrachia</taxon>
        <taxon>Anura</taxon>
        <taxon>Pipoidea</taxon>
        <taxon>Pipidae</taxon>
        <taxon>Xenopodinae</taxon>
        <taxon>Xenopus</taxon>
        <taxon>Xenopus</taxon>
    </lineage>
</organism>
<evidence type="ECO:0000256" key="1">
    <source>
        <dbReference type="SAM" id="MobiDB-lite"/>
    </source>
</evidence>